<dbReference type="Proteomes" id="UP001589607">
    <property type="component" value="Unassembled WGS sequence"/>
</dbReference>
<dbReference type="Gene3D" id="1.50.10.20">
    <property type="match status" value="1"/>
</dbReference>
<dbReference type="EMBL" id="JBHMEY010000066">
    <property type="protein sequence ID" value="MFB9097886.1"/>
    <property type="molecule type" value="Genomic_DNA"/>
</dbReference>
<dbReference type="InterPro" id="IPR007822">
    <property type="entry name" value="LANC-like"/>
</dbReference>
<accession>A0ABV5GRC9</accession>
<keyword evidence="1" id="KW-0472">Membrane</keyword>
<protein>
    <submittedName>
        <fullName evidence="2">Lanthionine synthetase LanC family protein</fullName>
    </submittedName>
</protein>
<reference evidence="2 3" key="1">
    <citation type="submission" date="2024-09" db="EMBL/GenBank/DDBJ databases">
        <authorList>
            <person name="Sun Q."/>
            <person name="Mori K."/>
        </authorList>
    </citation>
    <scope>NUCLEOTIDE SEQUENCE [LARGE SCALE GENOMIC DNA]</scope>
    <source>
        <strain evidence="2 3">CECT 7955</strain>
    </source>
</reference>
<evidence type="ECO:0000313" key="2">
    <source>
        <dbReference type="EMBL" id="MFB9097886.1"/>
    </source>
</evidence>
<organism evidence="2 3">
    <name type="scientific">Flavobacterium jumunjinense</name>
    <dbReference type="NCBI Taxonomy" id="998845"/>
    <lineage>
        <taxon>Bacteria</taxon>
        <taxon>Pseudomonadati</taxon>
        <taxon>Bacteroidota</taxon>
        <taxon>Flavobacteriia</taxon>
        <taxon>Flavobacteriales</taxon>
        <taxon>Flavobacteriaceae</taxon>
        <taxon>Flavobacterium</taxon>
    </lineage>
</organism>
<feature type="transmembrane region" description="Helical" evidence="1">
    <location>
        <begin position="26"/>
        <end position="46"/>
    </location>
</feature>
<dbReference type="RefSeq" id="WP_236458088.1">
    <property type="nucleotide sequence ID" value="NZ_CBCSGE010000008.1"/>
</dbReference>
<comment type="caution">
    <text evidence="2">The sequence shown here is derived from an EMBL/GenBank/DDBJ whole genome shotgun (WGS) entry which is preliminary data.</text>
</comment>
<evidence type="ECO:0000256" key="1">
    <source>
        <dbReference type="SAM" id="Phobius"/>
    </source>
</evidence>
<name>A0ABV5GRC9_9FLAO</name>
<evidence type="ECO:0000313" key="3">
    <source>
        <dbReference type="Proteomes" id="UP001589607"/>
    </source>
</evidence>
<dbReference type="Pfam" id="PF05147">
    <property type="entry name" value="LANC_like"/>
    <property type="match status" value="1"/>
</dbReference>
<proteinExistence type="predicted"/>
<keyword evidence="1" id="KW-1133">Transmembrane helix</keyword>
<keyword evidence="1" id="KW-0812">Transmembrane</keyword>
<keyword evidence="3" id="KW-1185">Reference proteome</keyword>
<gene>
    <name evidence="2" type="ORF">ACFFVF_15310</name>
</gene>
<sequence>METKNIMTENEIIVEIEKSITDNYDVFTSMGVVNGLAGVSLFYYYLGNKELTISFIEKAIEGLNDSYQGTNIVEDIIDIGKLLNFYEEKGILTSDDIDFYFENYDSVVEELLMDSLKEDNLSPVSGILKYANYFIYRTRYSNKDCSCLFSEVLDKIEKLSHNDVGTGGTYWISNVERDGRKLIELGIKHGVMGIVDHLVSLYKIGFQKERVLGLIVSGLKYTSSFKLENKKFLFPFCSDNVPEAQSSSFGILYGDLGVAYGIYRAGLVCEIEEYKKLGTETLMLSTKVKDDNNEFITDANLFYGSLGIASFMTFMKKQLQVDFFDSTIDYWYNKTKEHKIHQGQWAGFDTTFNKFDINAQLSFSHGIVGVGIALLNFEKQLDFDFLKFVGYEF</sequence>
<dbReference type="SUPFAM" id="SSF158745">
    <property type="entry name" value="LanC-like"/>
    <property type="match status" value="1"/>
</dbReference>